<evidence type="ECO:0000313" key="4">
    <source>
        <dbReference type="Proteomes" id="UP000253065"/>
    </source>
</evidence>
<proteinExistence type="predicted"/>
<sequence>MPRACLTKTHNLAALMRLSDLELRIEIQTATAADPLQALHLCHELLAAQRYYPTRRGLSALVGREVERIGKQLSNQPEIVQ</sequence>
<dbReference type="EMBL" id="QNSA01000005">
    <property type="protein sequence ID" value="RBP74073.1"/>
    <property type="molecule type" value="Genomic_DNA"/>
</dbReference>
<protein>
    <submittedName>
        <fullName evidence="2">Uncharacterized protein</fullName>
    </submittedName>
</protein>
<dbReference type="Proteomes" id="UP000253065">
    <property type="component" value="Unassembled WGS sequence"/>
</dbReference>
<name>A0A368V119_MARNT</name>
<dbReference type="AlphaFoldDB" id="A0A368V119"/>
<comment type="caution">
    <text evidence="2">The sequence shown here is derived from an EMBL/GenBank/DDBJ whole genome shotgun (WGS) entry which is preliminary data.</text>
</comment>
<reference evidence="2 3" key="1">
    <citation type="submission" date="2018-07" db="EMBL/GenBank/DDBJ databases">
        <title>Freshwater and sediment microbial communities from various areas in North America, analyzing microbe dynamics in response to fracking.</title>
        <authorList>
            <person name="Lamendella R."/>
        </authorList>
    </citation>
    <scope>NUCLEOTIDE SEQUENCE [LARGE SCALE GENOMIC DNA]</scope>
    <source>
        <strain evidence="2 3">114E</strain>
        <strain evidence="1 4">114E_o</strain>
    </source>
</reference>
<dbReference type="Proteomes" id="UP000252795">
    <property type="component" value="Unassembled WGS sequence"/>
</dbReference>
<organism evidence="2 3">
    <name type="scientific">Marinobacter nauticus</name>
    <name type="common">Marinobacter hydrocarbonoclasticus</name>
    <name type="synonym">Marinobacter aquaeolei</name>
    <dbReference type="NCBI Taxonomy" id="2743"/>
    <lineage>
        <taxon>Bacteria</taxon>
        <taxon>Pseudomonadati</taxon>
        <taxon>Pseudomonadota</taxon>
        <taxon>Gammaproteobacteria</taxon>
        <taxon>Pseudomonadales</taxon>
        <taxon>Marinobacteraceae</taxon>
        <taxon>Marinobacter</taxon>
    </lineage>
</organism>
<evidence type="ECO:0000313" key="2">
    <source>
        <dbReference type="EMBL" id="RCW34822.1"/>
    </source>
</evidence>
<dbReference type="RefSeq" id="WP_113879692.1">
    <property type="nucleotide sequence ID" value="NZ_QNSA01000005.1"/>
</dbReference>
<accession>A0A368V119</accession>
<gene>
    <name evidence="2" type="ORF">DET51_105198</name>
    <name evidence="1" type="ORF">DET64_105199</name>
</gene>
<dbReference type="EMBL" id="QPJB01000005">
    <property type="protein sequence ID" value="RCW34822.1"/>
    <property type="molecule type" value="Genomic_DNA"/>
</dbReference>
<evidence type="ECO:0000313" key="1">
    <source>
        <dbReference type="EMBL" id="RBP74073.1"/>
    </source>
</evidence>
<evidence type="ECO:0000313" key="3">
    <source>
        <dbReference type="Proteomes" id="UP000252795"/>
    </source>
</evidence>
<keyword evidence="4" id="KW-1185">Reference proteome</keyword>